<accession>A0ABQ2DMI7</accession>
<name>A0ABQ2DMI7_9BACI</name>
<keyword evidence="3" id="KW-1185">Reference proteome</keyword>
<keyword evidence="1" id="KW-0812">Transmembrane</keyword>
<evidence type="ECO:0000313" key="2">
    <source>
        <dbReference type="EMBL" id="GGJ64051.1"/>
    </source>
</evidence>
<gene>
    <name evidence="2" type="ORF">GCM10007111_27440</name>
</gene>
<evidence type="ECO:0008006" key="4">
    <source>
        <dbReference type="Google" id="ProtNLM"/>
    </source>
</evidence>
<sequence length="129" mass="13800">MDSYKSFYTRTGFNATTGRYSIKVTISYQTTVITAQIGAAVNSSFVIRRTSPTVTIIVTGLFPVLNVTIALLLNLRIIIGSASVTLSTGVNLTAGDVLGLFYQVEGVTINLNIGTATTPPTVWSIHRLT</sequence>
<dbReference type="EMBL" id="BMPN01000004">
    <property type="protein sequence ID" value="GGJ64051.1"/>
    <property type="molecule type" value="Genomic_DNA"/>
</dbReference>
<evidence type="ECO:0000313" key="3">
    <source>
        <dbReference type="Proteomes" id="UP000634435"/>
    </source>
</evidence>
<protein>
    <recommendedName>
        <fullName evidence="4">BclA C-terminal domain-containing protein</fullName>
    </recommendedName>
</protein>
<proteinExistence type="predicted"/>
<reference evidence="3" key="1">
    <citation type="journal article" date="2019" name="Int. J. Syst. Evol. Microbiol.">
        <title>The Global Catalogue of Microorganisms (GCM) 10K type strain sequencing project: providing services to taxonomists for standard genome sequencing and annotation.</title>
        <authorList>
            <consortium name="The Broad Institute Genomics Platform"/>
            <consortium name="The Broad Institute Genome Sequencing Center for Infectious Disease"/>
            <person name="Wu L."/>
            <person name="Ma J."/>
        </authorList>
    </citation>
    <scope>NUCLEOTIDE SEQUENCE [LARGE SCALE GENOMIC DNA]</scope>
    <source>
        <strain evidence="3">JCM 30071</strain>
    </source>
</reference>
<evidence type="ECO:0000256" key="1">
    <source>
        <dbReference type="SAM" id="Phobius"/>
    </source>
</evidence>
<dbReference type="Proteomes" id="UP000634435">
    <property type="component" value="Unassembled WGS sequence"/>
</dbReference>
<organism evidence="2 3">
    <name type="scientific">Virgibacillus kapii</name>
    <dbReference type="NCBI Taxonomy" id="1638645"/>
    <lineage>
        <taxon>Bacteria</taxon>
        <taxon>Bacillati</taxon>
        <taxon>Bacillota</taxon>
        <taxon>Bacilli</taxon>
        <taxon>Bacillales</taxon>
        <taxon>Bacillaceae</taxon>
        <taxon>Virgibacillus</taxon>
    </lineage>
</organism>
<dbReference type="RefSeq" id="WP_188943475.1">
    <property type="nucleotide sequence ID" value="NZ_BMPN01000004.1"/>
</dbReference>
<feature type="transmembrane region" description="Helical" evidence="1">
    <location>
        <begin position="53"/>
        <end position="73"/>
    </location>
</feature>
<comment type="caution">
    <text evidence="2">The sequence shown here is derived from an EMBL/GenBank/DDBJ whole genome shotgun (WGS) entry which is preliminary data.</text>
</comment>
<keyword evidence="1" id="KW-1133">Transmembrane helix</keyword>
<keyword evidence="1" id="KW-0472">Membrane</keyword>